<dbReference type="Gene3D" id="3.40.50.11310">
    <property type="entry name" value="Bacterial phosphonate metabolism protein PhnH"/>
    <property type="match status" value="1"/>
</dbReference>
<gene>
    <name evidence="1" type="primary">phnH</name>
    <name evidence="1" type="ORF">OH818_16035</name>
</gene>
<proteinExistence type="predicted"/>
<dbReference type="NCBIfam" id="TIGR03292">
    <property type="entry name" value="PhnH_redo"/>
    <property type="match status" value="1"/>
</dbReference>
<protein>
    <submittedName>
        <fullName evidence="1">Phosphonate C-P lyase system protein PhnH</fullName>
    </submittedName>
</protein>
<dbReference type="Pfam" id="PF05845">
    <property type="entry name" value="PhnH"/>
    <property type="match status" value="1"/>
</dbReference>
<reference evidence="1" key="1">
    <citation type="submission" date="2022-12" db="EMBL/GenBank/DDBJ databases">
        <title>Jiella pelagia sp. nov., isolated from phosphonate enriched culture of Northwest Pacific surface seawater.</title>
        <authorList>
            <person name="Shin D.Y."/>
            <person name="Hwang C.Y."/>
        </authorList>
    </citation>
    <scope>NUCLEOTIDE SEQUENCE</scope>
    <source>
        <strain evidence="1">HL-NP1</strain>
    </source>
</reference>
<dbReference type="RefSeq" id="WP_268879564.1">
    <property type="nucleotide sequence ID" value="NZ_CP114029.1"/>
</dbReference>
<dbReference type="InterPro" id="IPR008772">
    <property type="entry name" value="Phosphonate_metab_PhnH"/>
</dbReference>
<dbReference type="Proteomes" id="UP001164020">
    <property type="component" value="Chromosome"/>
</dbReference>
<name>A0ABY7BW24_9HYPH</name>
<dbReference type="SUPFAM" id="SSF159709">
    <property type="entry name" value="PhnH-like"/>
    <property type="match status" value="1"/>
</dbReference>
<sequence>MTDTIELSRRAVEGGFTDPVFDAQAVFSSLLQAMSRPGAIVDFGARCAPPAPLSPAQGAILCALADVDTPVSVEGADAALAAWLGFQTSARLAEPDAALFAVARRFDRAALETFALGTLSYPDRSATLLVEVPSLHGGAPLRLTGPGIAGETVVRIAGLGDGFVAARRANRALDPCGLDLILTAGTRALCLPRSTIVTEG</sequence>
<organism evidence="1 2">
    <name type="scientific">Jiella pelagia</name>
    <dbReference type="NCBI Taxonomy" id="2986949"/>
    <lineage>
        <taxon>Bacteria</taxon>
        <taxon>Pseudomonadati</taxon>
        <taxon>Pseudomonadota</taxon>
        <taxon>Alphaproteobacteria</taxon>
        <taxon>Hyphomicrobiales</taxon>
        <taxon>Aurantimonadaceae</taxon>
        <taxon>Jiella</taxon>
    </lineage>
</organism>
<dbReference type="GO" id="GO:0016829">
    <property type="term" value="F:lyase activity"/>
    <property type="evidence" value="ECO:0007669"/>
    <property type="project" value="UniProtKB-KW"/>
</dbReference>
<accession>A0ABY7BW24</accession>
<keyword evidence="2" id="KW-1185">Reference proteome</keyword>
<dbReference type="EMBL" id="CP114029">
    <property type="protein sequence ID" value="WAP67116.1"/>
    <property type="molecule type" value="Genomic_DNA"/>
</dbReference>
<keyword evidence="1" id="KW-0456">Lyase</keyword>
<evidence type="ECO:0000313" key="2">
    <source>
        <dbReference type="Proteomes" id="UP001164020"/>
    </source>
</evidence>
<dbReference type="PIRSF" id="PIRSF020680">
    <property type="entry name" value="PhnH"/>
    <property type="match status" value="1"/>
</dbReference>
<evidence type="ECO:0000313" key="1">
    <source>
        <dbReference type="EMBL" id="WAP67116.1"/>
    </source>
</evidence>
<dbReference type="InterPro" id="IPR038058">
    <property type="entry name" value="PhnH-like_sp"/>
</dbReference>